<reference evidence="4" key="1">
    <citation type="submission" date="2016-06" db="EMBL/GenBank/DDBJ databases">
        <authorList>
            <person name="Sutton G."/>
            <person name="Brinkac L."/>
            <person name="Sanka R."/>
            <person name="Adams M."/>
            <person name="Lau E."/>
            <person name="Mehaffy C."/>
            <person name="Tameris M."/>
            <person name="Hatherill M."/>
            <person name="Hanekom W."/>
            <person name="Mahomed H."/>
            <person name="Mcshane H."/>
        </authorList>
    </citation>
    <scope>NUCLEOTIDE SEQUENCE [LARGE SCALE GENOMIC DNA]</scope>
    <source>
        <strain evidence="4">852002-10433_SCH5171157</strain>
    </source>
</reference>
<feature type="transmembrane region" description="Helical" evidence="2">
    <location>
        <begin position="6"/>
        <end position="25"/>
    </location>
</feature>
<evidence type="ECO:0000313" key="3">
    <source>
        <dbReference type="EMBL" id="OBB84657.1"/>
    </source>
</evidence>
<comment type="caution">
    <text evidence="3">The sequence shown here is derived from an EMBL/GenBank/DDBJ whole genome shotgun (WGS) entry which is preliminary data.</text>
</comment>
<gene>
    <name evidence="3" type="ORF">A5779_05680</name>
</gene>
<dbReference type="EMBL" id="LZSY01000158">
    <property type="protein sequence ID" value="OBB84657.1"/>
    <property type="molecule type" value="Genomic_DNA"/>
</dbReference>
<keyword evidence="2" id="KW-0472">Membrane</keyword>
<sequence length="317" mass="34796">MNTVELVAVLTASCAVFLLVAGIHFGRVNRCWLVALAVACGCGLLAMLLTDWPLGVLSKFWADHSVLSAVLSSLLLVGVGFLAFEVHDTRVQSELDDNVTAAGMGGIVDHVVDIEVALALASAPKPPDPVQWGDWSANGRPLRWLRDRRELLNRAETGGPSPTDPRRHEPPPQLADGADSWRTDLLDQCVRRVIAALRDWAAVLGRSRNGQAALVDLGKLRNELLKVQAALVAGRMSEACRIMARLRRDCRVIALALEMRSGVEQPRAEVLRTMEPFDDSAQSGDWLVRTKARLERDTWKSARARAENDLIRGPRRA</sequence>
<organism evidence="3 4">
    <name type="scientific">Mycolicibacterium peregrinum</name>
    <name type="common">Mycobacterium peregrinum</name>
    <dbReference type="NCBI Taxonomy" id="43304"/>
    <lineage>
        <taxon>Bacteria</taxon>
        <taxon>Bacillati</taxon>
        <taxon>Actinomycetota</taxon>
        <taxon>Actinomycetes</taxon>
        <taxon>Mycobacteriales</taxon>
        <taxon>Mycobacteriaceae</taxon>
        <taxon>Mycolicibacterium</taxon>
    </lineage>
</organism>
<accession>A0A1A0VN27</accession>
<feature type="region of interest" description="Disordered" evidence="1">
    <location>
        <begin position="154"/>
        <end position="179"/>
    </location>
</feature>
<protein>
    <submittedName>
        <fullName evidence="3">Uncharacterized protein</fullName>
    </submittedName>
</protein>
<evidence type="ECO:0000313" key="4">
    <source>
        <dbReference type="Proteomes" id="UP000094008"/>
    </source>
</evidence>
<keyword evidence="2" id="KW-1133">Transmembrane helix</keyword>
<dbReference type="Proteomes" id="UP000094008">
    <property type="component" value="Unassembled WGS sequence"/>
</dbReference>
<name>A0A1A0VN27_MYCPR</name>
<feature type="transmembrane region" description="Helical" evidence="2">
    <location>
        <begin position="66"/>
        <end position="84"/>
    </location>
</feature>
<dbReference type="AlphaFoldDB" id="A0A1A0VN27"/>
<feature type="transmembrane region" description="Helical" evidence="2">
    <location>
        <begin position="32"/>
        <end position="54"/>
    </location>
</feature>
<keyword evidence="2" id="KW-0812">Transmembrane</keyword>
<evidence type="ECO:0000256" key="1">
    <source>
        <dbReference type="SAM" id="MobiDB-lite"/>
    </source>
</evidence>
<proteinExistence type="predicted"/>
<evidence type="ECO:0000256" key="2">
    <source>
        <dbReference type="SAM" id="Phobius"/>
    </source>
</evidence>